<dbReference type="InterPro" id="IPR017441">
    <property type="entry name" value="Protein_kinase_ATP_BS"/>
</dbReference>
<dbReference type="PROSITE" id="PS00109">
    <property type="entry name" value="PROTEIN_KINASE_TYR"/>
    <property type="match status" value="1"/>
</dbReference>
<feature type="compositionally biased region" description="Polar residues" evidence="2">
    <location>
        <begin position="1387"/>
        <end position="1400"/>
    </location>
</feature>
<dbReference type="PROSITE" id="PS50011">
    <property type="entry name" value="PROTEIN_KINASE_DOM"/>
    <property type="match status" value="1"/>
</dbReference>
<organism evidence="5 6">
    <name type="scientific">Edaphochlamys debaryana</name>
    <dbReference type="NCBI Taxonomy" id="47281"/>
    <lineage>
        <taxon>Eukaryota</taxon>
        <taxon>Viridiplantae</taxon>
        <taxon>Chlorophyta</taxon>
        <taxon>core chlorophytes</taxon>
        <taxon>Chlorophyceae</taxon>
        <taxon>CS clade</taxon>
        <taxon>Chlamydomonadales</taxon>
        <taxon>Chlamydomonadales incertae sedis</taxon>
        <taxon>Edaphochlamys</taxon>
    </lineage>
</organism>
<feature type="region of interest" description="Disordered" evidence="2">
    <location>
        <begin position="609"/>
        <end position="695"/>
    </location>
</feature>
<feature type="compositionally biased region" description="Basic and acidic residues" evidence="2">
    <location>
        <begin position="512"/>
        <end position="524"/>
    </location>
</feature>
<keyword evidence="1" id="KW-0547">Nucleotide-binding</keyword>
<feature type="compositionally biased region" description="Gly residues" evidence="2">
    <location>
        <begin position="464"/>
        <end position="476"/>
    </location>
</feature>
<dbReference type="PANTHER" id="PTHR44329:SF214">
    <property type="entry name" value="PROTEIN KINASE DOMAIN-CONTAINING PROTEIN"/>
    <property type="match status" value="1"/>
</dbReference>
<feature type="domain" description="Protein kinase" evidence="4">
    <location>
        <begin position="897"/>
        <end position="1221"/>
    </location>
</feature>
<evidence type="ECO:0000313" key="5">
    <source>
        <dbReference type="EMBL" id="KAG2488003.1"/>
    </source>
</evidence>
<gene>
    <name evidence="5" type="ORF">HYH03_013440</name>
</gene>
<dbReference type="InterPro" id="IPR000719">
    <property type="entry name" value="Prot_kinase_dom"/>
</dbReference>
<evidence type="ECO:0000313" key="6">
    <source>
        <dbReference type="Proteomes" id="UP000612055"/>
    </source>
</evidence>
<feature type="compositionally biased region" description="Pro residues" evidence="2">
    <location>
        <begin position="1253"/>
        <end position="1272"/>
    </location>
</feature>
<protein>
    <recommendedName>
        <fullName evidence="4">Protein kinase domain-containing protein</fullName>
    </recommendedName>
</protein>
<keyword evidence="3" id="KW-0812">Transmembrane</keyword>
<feature type="transmembrane region" description="Helical" evidence="3">
    <location>
        <begin position="330"/>
        <end position="356"/>
    </location>
</feature>
<dbReference type="InterPro" id="IPR001245">
    <property type="entry name" value="Ser-Thr/Tyr_kinase_cat_dom"/>
</dbReference>
<feature type="region of interest" description="Disordered" evidence="2">
    <location>
        <begin position="1356"/>
        <end position="1415"/>
    </location>
</feature>
<dbReference type="SUPFAM" id="SSF56112">
    <property type="entry name" value="Protein kinase-like (PK-like)"/>
    <property type="match status" value="1"/>
</dbReference>
<accession>A0A835XS74</accession>
<reference evidence="5" key="1">
    <citation type="journal article" date="2020" name="bioRxiv">
        <title>Comparative genomics of Chlamydomonas.</title>
        <authorList>
            <person name="Craig R.J."/>
            <person name="Hasan A.R."/>
            <person name="Ness R.W."/>
            <person name="Keightley P.D."/>
        </authorList>
    </citation>
    <scope>NUCLEOTIDE SEQUENCE</scope>
    <source>
        <strain evidence="5">CCAP 11/70</strain>
    </source>
</reference>
<keyword evidence="3" id="KW-0472">Membrane</keyword>
<dbReference type="OrthoDB" id="4062651at2759"/>
<feature type="compositionally biased region" description="Gly residues" evidence="2">
    <location>
        <begin position="309"/>
        <end position="325"/>
    </location>
</feature>
<dbReference type="Gene3D" id="1.10.510.10">
    <property type="entry name" value="Transferase(Phosphotransferase) domain 1"/>
    <property type="match status" value="1"/>
</dbReference>
<dbReference type="InterPro" id="IPR011009">
    <property type="entry name" value="Kinase-like_dom_sf"/>
</dbReference>
<proteinExistence type="predicted"/>
<dbReference type="InterPro" id="IPR051681">
    <property type="entry name" value="Ser/Thr_Kinases-Pseudokinases"/>
</dbReference>
<feature type="compositionally biased region" description="Low complexity" evidence="2">
    <location>
        <begin position="525"/>
        <end position="553"/>
    </location>
</feature>
<feature type="region of interest" description="Disordered" evidence="2">
    <location>
        <begin position="969"/>
        <end position="989"/>
    </location>
</feature>
<keyword evidence="1" id="KW-0067">ATP-binding</keyword>
<feature type="compositionally biased region" description="Low complexity" evidence="2">
    <location>
        <begin position="493"/>
        <end position="511"/>
    </location>
</feature>
<feature type="region of interest" description="Disordered" evidence="2">
    <location>
        <begin position="429"/>
        <end position="562"/>
    </location>
</feature>
<feature type="compositionally biased region" description="Low complexity" evidence="2">
    <location>
        <begin position="296"/>
        <end position="308"/>
    </location>
</feature>
<dbReference type="InterPro" id="IPR008266">
    <property type="entry name" value="Tyr_kinase_AS"/>
</dbReference>
<evidence type="ECO:0000256" key="1">
    <source>
        <dbReference type="PROSITE-ProRule" id="PRU10141"/>
    </source>
</evidence>
<dbReference type="Proteomes" id="UP000612055">
    <property type="component" value="Unassembled WGS sequence"/>
</dbReference>
<feature type="compositionally biased region" description="Gly residues" evidence="2">
    <location>
        <begin position="429"/>
        <end position="450"/>
    </location>
</feature>
<comment type="caution">
    <text evidence="5">The sequence shown here is derived from an EMBL/GenBank/DDBJ whole genome shotgun (WGS) entry which is preliminary data.</text>
</comment>
<evidence type="ECO:0000259" key="4">
    <source>
        <dbReference type="PROSITE" id="PS50011"/>
    </source>
</evidence>
<sequence length="1415" mass="140453">MAETTVTGASSTVLSCGIPAADDASSVAAYAATSLELYSRSIDPAVTVVFLLGSVKLLLADWSRPLTLRRNLTWTSAACLRSEGLVAEVDCTALPAGAFVLAAGVSLTWDHVVIRNSLPITAFISPAPNIINGTPVTNPDGSRGAPTRQALPPSMLVWLGAAVVRRVGADPRITMPPEWIADRVPGLPGPNLVTFGPSCIRSDARPGPTCYNATARLQDVAKMVPVATGVYNDNPNLALGGYVLWMRDSVLAMENVVGPECYTRRPLEMCIRDLQAQLDAAAPAGGAASSPPPPALSSASAPPAQDAGASGGSGASTGSSGGGGHDSQTVVVAAVPAVVGGLVLAAITALLVLLLVRRRRRHAAAAAAAKDAGAFGVDGGADSAAAGVCPEATGMVTIAVHDQPGGGGGSGPGGAGGQILSVIQMVFGGGSTRGGGDGSPDGAARHGGGSHPRPSCGSRPGSGRIAGGGGGGGGSRPGSKAAVSGPDAPPPGTATAPPSAKGSGASGGAVSKEGKGSLPDDSRRGAAPSASSSSKETSGGVSALSASTSSTRTQPSGALLRTAPAGLPMPCVGPQELHADAGLPLDGAAIPIGRSGGIVYHQLEDTAQGAGPYQGLGQGPPAASGPKDDSASHPSRRQGPSELEDTAQGATGDDASARALAPGPAPAGQNAPVTEASPNATAATAGSGGRQQSRSRRLLANVRAPGGRLTAAPSLGAGFALPLEPLSASFTLDGSDGVLLDLGAVNDLLLTGDMGDLSQLDLNASLGASLSRAMQGLEAYAANAADVRARLSAAAQSGSGASDAARSGRRRQGQGLALGRSAASMVMSPPLGPPRLPLPAGGERTSQQRRDGVWASANSTGAQSTGGASAAPVDQLLVQLADVRRTLATSGINDTQLCIEGLLGTGFYGTVYLGTWKGLRVAVKSLVFSTASASRDRALKEAALCQQISHPCIIATYAVDVQPVVRPSSTAAPGAAAGQPGPAAADAPAAAGQAAATAAPGATGPASAAGSEASRAASTATEWRLLLLQEYADLGPLSLLVHSHWLMTPGGPAMHLLVELAHGIASALAHLHERNVVHGDLTPNNVLLKSDPARPCGIMPKVADLGLSVAMPRNATHLSNYRFGTPYYTSPEVLRQGVVSCLSDVYSYGVLLWEMYSGRFVCELLPDGSFTQAPGFPALPAAAPQPFAALLRACVNPSPNRRPPMTAILSALEAMYNDPAVVGPAHVPPHVLGHEPGTQASVVYEAAVQPQAHAPPPPQPAAPQAGPPPQPAAAPAAAAAAAAAPAIAAPAAPGLAAALPPDAPVQVQAPVALPAEAAEQGGLLPGLTAAADKAPGGRTTETRLVAEEEVKSAMAAAAAVAARAAANKEGHAASDSEDPGARMEQGGTESMESALSSAPGDQQRMPGRQAESPEH</sequence>
<dbReference type="EMBL" id="JAEHOE010000089">
    <property type="protein sequence ID" value="KAG2488003.1"/>
    <property type="molecule type" value="Genomic_DNA"/>
</dbReference>
<keyword evidence="6" id="KW-1185">Reference proteome</keyword>
<feature type="region of interest" description="Disordered" evidence="2">
    <location>
        <begin position="1249"/>
        <end position="1277"/>
    </location>
</feature>
<dbReference type="Gene3D" id="3.30.200.20">
    <property type="entry name" value="Phosphorylase Kinase, domain 1"/>
    <property type="match status" value="1"/>
</dbReference>
<feature type="compositionally biased region" description="Low complexity" evidence="2">
    <location>
        <begin position="1356"/>
        <end position="1365"/>
    </location>
</feature>
<evidence type="ECO:0000256" key="3">
    <source>
        <dbReference type="SAM" id="Phobius"/>
    </source>
</evidence>
<dbReference type="Pfam" id="PF07714">
    <property type="entry name" value="PK_Tyr_Ser-Thr"/>
    <property type="match status" value="2"/>
</dbReference>
<feature type="region of interest" description="Disordered" evidence="2">
    <location>
        <begin position="282"/>
        <end position="326"/>
    </location>
</feature>
<dbReference type="GO" id="GO:0004674">
    <property type="term" value="F:protein serine/threonine kinase activity"/>
    <property type="evidence" value="ECO:0007669"/>
    <property type="project" value="TreeGrafter"/>
</dbReference>
<dbReference type="PANTHER" id="PTHR44329">
    <property type="entry name" value="SERINE/THREONINE-PROTEIN KINASE TNNI3K-RELATED"/>
    <property type="match status" value="1"/>
</dbReference>
<dbReference type="PROSITE" id="PS00107">
    <property type="entry name" value="PROTEIN_KINASE_ATP"/>
    <property type="match status" value="1"/>
</dbReference>
<feature type="binding site" evidence="1">
    <location>
        <position position="924"/>
    </location>
    <ligand>
        <name>ATP</name>
        <dbReference type="ChEBI" id="CHEBI:30616"/>
    </ligand>
</feature>
<feature type="compositionally biased region" description="Low complexity" evidence="2">
    <location>
        <begin position="657"/>
        <end position="672"/>
    </location>
</feature>
<dbReference type="GO" id="GO:0005524">
    <property type="term" value="F:ATP binding"/>
    <property type="evidence" value="ECO:0007669"/>
    <property type="project" value="UniProtKB-UniRule"/>
</dbReference>
<feature type="region of interest" description="Disordered" evidence="2">
    <location>
        <begin position="824"/>
        <end position="868"/>
    </location>
</feature>
<feature type="compositionally biased region" description="Low complexity" evidence="2">
    <location>
        <begin position="855"/>
        <end position="868"/>
    </location>
</feature>
<keyword evidence="3" id="KW-1133">Transmembrane helix</keyword>
<evidence type="ECO:0000256" key="2">
    <source>
        <dbReference type="SAM" id="MobiDB-lite"/>
    </source>
</evidence>
<name>A0A835XS74_9CHLO</name>